<evidence type="ECO:0000256" key="4">
    <source>
        <dbReference type="ARBA" id="ARBA00023136"/>
    </source>
</evidence>
<dbReference type="SUPFAM" id="SSF48652">
    <property type="entry name" value="Tetraspanin"/>
    <property type="match status" value="1"/>
</dbReference>
<dbReference type="InterPro" id="IPR008952">
    <property type="entry name" value="Tetraspanin_EC2_sf"/>
</dbReference>
<keyword evidence="3 6" id="KW-1133">Transmembrane helix</keyword>
<keyword evidence="7" id="KW-1185">Reference proteome</keyword>
<dbReference type="PANTHER" id="PTHR19282">
    <property type="entry name" value="TETRASPANIN"/>
    <property type="match status" value="1"/>
</dbReference>
<feature type="transmembrane region" description="Helical" evidence="6">
    <location>
        <begin position="94"/>
        <end position="119"/>
    </location>
</feature>
<dbReference type="RefSeq" id="XP_015177483.1">
    <property type="nucleotide sequence ID" value="XM_015321997.1"/>
</dbReference>
<keyword evidence="4 6" id="KW-0472">Membrane</keyword>
<evidence type="ECO:0000313" key="7">
    <source>
        <dbReference type="Proteomes" id="UP000694924"/>
    </source>
</evidence>
<gene>
    <name evidence="8" type="primary">LOC107066931</name>
</gene>
<evidence type="ECO:0000256" key="1">
    <source>
        <dbReference type="ARBA" id="ARBA00004141"/>
    </source>
</evidence>
<evidence type="ECO:0000256" key="5">
    <source>
        <dbReference type="SAM" id="MobiDB-lite"/>
    </source>
</evidence>
<name>A0ABM1IB96_POLDO</name>
<proteinExistence type="predicted"/>
<dbReference type="Proteomes" id="UP000694924">
    <property type="component" value="Unplaced"/>
</dbReference>
<feature type="transmembrane region" description="Helical" evidence="6">
    <location>
        <begin position="126"/>
        <end position="151"/>
    </location>
</feature>
<dbReference type="Gene3D" id="1.10.1450.10">
    <property type="entry name" value="Tetraspanin"/>
    <property type="match status" value="1"/>
</dbReference>
<accession>A0ABM1IB96</accession>
<evidence type="ECO:0000256" key="2">
    <source>
        <dbReference type="ARBA" id="ARBA00022692"/>
    </source>
</evidence>
<evidence type="ECO:0000313" key="8">
    <source>
        <dbReference type="RefSeq" id="XP_015177483.1"/>
    </source>
</evidence>
<evidence type="ECO:0000256" key="6">
    <source>
        <dbReference type="SAM" id="Phobius"/>
    </source>
</evidence>
<dbReference type="InterPro" id="IPR018499">
    <property type="entry name" value="Tetraspanin/Peripherin"/>
</dbReference>
<dbReference type="Pfam" id="PF00335">
    <property type="entry name" value="Tetraspanin"/>
    <property type="match status" value="1"/>
</dbReference>
<feature type="region of interest" description="Disordered" evidence="5">
    <location>
        <begin position="1"/>
        <end position="32"/>
    </location>
</feature>
<comment type="subcellular location">
    <subcellularLocation>
        <location evidence="1">Membrane</location>
        <topology evidence="1">Multi-pass membrane protein</topology>
    </subcellularLocation>
</comment>
<protein>
    <submittedName>
        <fullName evidence="8">CD151 antigen-like</fullName>
    </submittedName>
</protein>
<feature type="transmembrane region" description="Helical" evidence="6">
    <location>
        <begin position="263"/>
        <end position="281"/>
    </location>
</feature>
<dbReference type="GeneID" id="107066931"/>
<evidence type="ECO:0000256" key="3">
    <source>
        <dbReference type="ARBA" id="ARBA00022989"/>
    </source>
</evidence>
<feature type="transmembrane region" description="Helical" evidence="6">
    <location>
        <begin position="57"/>
        <end position="82"/>
    </location>
</feature>
<keyword evidence="2 6" id="KW-0812">Transmembrane</keyword>
<organism evidence="7 8">
    <name type="scientific">Polistes dominula</name>
    <name type="common">European paper wasp</name>
    <name type="synonym">Vespa dominula</name>
    <dbReference type="NCBI Taxonomy" id="743375"/>
    <lineage>
        <taxon>Eukaryota</taxon>
        <taxon>Metazoa</taxon>
        <taxon>Ecdysozoa</taxon>
        <taxon>Arthropoda</taxon>
        <taxon>Hexapoda</taxon>
        <taxon>Insecta</taxon>
        <taxon>Pterygota</taxon>
        <taxon>Neoptera</taxon>
        <taxon>Endopterygota</taxon>
        <taxon>Hymenoptera</taxon>
        <taxon>Apocrita</taxon>
        <taxon>Aculeata</taxon>
        <taxon>Vespoidea</taxon>
        <taxon>Vespidae</taxon>
        <taxon>Polistinae</taxon>
        <taxon>Polistini</taxon>
        <taxon>Polistes</taxon>
    </lineage>
</organism>
<reference evidence="8" key="1">
    <citation type="submission" date="2025-08" db="UniProtKB">
        <authorList>
            <consortium name="RefSeq"/>
        </authorList>
    </citation>
    <scope>IDENTIFICATION</scope>
    <source>
        <tissue evidence="8">Whole body</tissue>
    </source>
</reference>
<feature type="compositionally biased region" description="Acidic residues" evidence="5">
    <location>
        <begin position="9"/>
        <end position="26"/>
    </location>
</feature>
<sequence length="308" mass="35335">MMRHQDIINDNDTETDTAEEVTESEETSSTGKVTPQQLTISFSKLSYKRLPKKCVKFSFLSLNSVTFIAGLSAVIISIWMLADSKMMSRLIGQRIYITTLLMIGIFASFLAVIGISGFFKRKSNFLMIYIIFHALFLFLIFICSILSFSLFDKLTRSIHEDMANSIENYRYLDWVTEAWDNTHRYLKCCGIQSHEDWIKHGMLIPQSCCSTTVDKCLNMSAEVVYESGCLNGAVDFLKSSIHTVSMSVLFVSLALVRNTLFKIIIIIVISMPLFFFFFFFFKQTISFIFSSRICSLLLPYEKDSRCIH</sequence>
<dbReference type="CDD" id="cd03127">
    <property type="entry name" value="tetraspanin_LEL"/>
    <property type="match status" value="1"/>
</dbReference>